<evidence type="ECO:0000256" key="14">
    <source>
        <dbReference type="SAM" id="Phobius"/>
    </source>
</evidence>
<dbReference type="PANTHER" id="PTHR11432">
    <property type="entry name" value="NADH DEHYDROGENASE SUBUNIT 1"/>
    <property type="match status" value="1"/>
</dbReference>
<dbReference type="GO" id="GO:0008137">
    <property type="term" value="F:NADH dehydrogenase (ubiquinone) activity"/>
    <property type="evidence" value="ECO:0007669"/>
    <property type="project" value="UniProtKB-EC"/>
</dbReference>
<feature type="transmembrane region" description="Helical" evidence="14">
    <location>
        <begin position="99"/>
        <end position="121"/>
    </location>
</feature>
<keyword evidence="11 14" id="KW-0472">Membrane</keyword>
<evidence type="ECO:0000256" key="3">
    <source>
        <dbReference type="ARBA" id="ARBA00010535"/>
    </source>
</evidence>
<comment type="subcellular location">
    <subcellularLocation>
        <location evidence="2 12">Mitochondrion inner membrane</location>
        <topology evidence="2 12">Multi-pass membrane protein</topology>
    </subcellularLocation>
</comment>
<geneLocation type="mitochondrion" evidence="15"/>
<keyword evidence="7" id="KW-0999">Mitochondrion inner membrane</keyword>
<evidence type="ECO:0000256" key="4">
    <source>
        <dbReference type="ARBA" id="ARBA00021009"/>
    </source>
</evidence>
<evidence type="ECO:0000256" key="7">
    <source>
        <dbReference type="ARBA" id="ARBA00022792"/>
    </source>
</evidence>
<dbReference type="GO" id="GO:0009060">
    <property type="term" value="P:aerobic respiration"/>
    <property type="evidence" value="ECO:0007669"/>
    <property type="project" value="TreeGrafter"/>
</dbReference>
<evidence type="ECO:0000256" key="6">
    <source>
        <dbReference type="ARBA" id="ARBA00022692"/>
    </source>
</evidence>
<name>V5JEZ5_9HYME</name>
<keyword evidence="8 14" id="KW-1133">Transmembrane helix</keyword>
<reference evidence="15" key="1">
    <citation type="journal article" date="2014" name="Mol. Biol. Rep.">
        <title>Characterisation of the complete mitochondrial genome and 13 microsatellite loci through next-generation sequencing for the New Caledonian spider-ant Leptomyrmex pallens.</title>
        <authorList>
            <person name="Berman M."/>
            <person name="Austin C.M."/>
            <person name="Miller A.D."/>
        </authorList>
    </citation>
    <scope>NUCLEOTIDE SEQUENCE</scope>
</reference>
<protein>
    <recommendedName>
        <fullName evidence="4 13">NADH-ubiquinone oxidoreductase chain 1</fullName>
        <ecNumber evidence="13">7.1.1.2</ecNumber>
    </recommendedName>
</protein>
<evidence type="ECO:0000256" key="12">
    <source>
        <dbReference type="RuleBase" id="RU000471"/>
    </source>
</evidence>
<evidence type="ECO:0000256" key="9">
    <source>
        <dbReference type="ARBA" id="ARBA00023075"/>
    </source>
</evidence>
<evidence type="ECO:0000256" key="1">
    <source>
        <dbReference type="ARBA" id="ARBA00003257"/>
    </source>
</evidence>
<proteinExistence type="inferred from homology"/>
<keyword evidence="6 12" id="KW-0812">Transmembrane</keyword>
<evidence type="ECO:0000256" key="5">
    <source>
        <dbReference type="ARBA" id="ARBA00022448"/>
    </source>
</evidence>
<dbReference type="HAMAP" id="MF_01350">
    <property type="entry name" value="NDH1_NuoH"/>
    <property type="match status" value="1"/>
</dbReference>
<comment type="function">
    <text evidence="1">Core subunit of the mitochondrial membrane respiratory chain NADH dehydrogenase (Complex I) that is believed to belong to the minimal assembly required for catalysis. Complex I functions in the transfer of electrons from NADH to the respiratory chain. The immediate electron acceptor for the enzyme is believed to be ubiquinone.</text>
</comment>
<organism evidence="15">
    <name type="scientific">Leptomyrmex pallens</name>
    <dbReference type="NCBI Taxonomy" id="611136"/>
    <lineage>
        <taxon>Eukaryota</taxon>
        <taxon>Metazoa</taxon>
        <taxon>Ecdysozoa</taxon>
        <taxon>Arthropoda</taxon>
        <taxon>Hexapoda</taxon>
        <taxon>Insecta</taxon>
        <taxon>Pterygota</taxon>
        <taxon>Neoptera</taxon>
        <taxon>Endopterygota</taxon>
        <taxon>Hymenoptera</taxon>
        <taxon>Apocrita</taxon>
        <taxon>Aculeata</taxon>
        <taxon>Formicoidea</taxon>
        <taxon>Formicidae</taxon>
        <taxon>Dolichoderinae</taxon>
        <taxon>Leptomyrmex</taxon>
    </lineage>
</organism>
<keyword evidence="12" id="KW-0520">NAD</keyword>
<keyword evidence="10 13" id="KW-0496">Mitochondrion</keyword>
<evidence type="ECO:0000256" key="10">
    <source>
        <dbReference type="ARBA" id="ARBA00023128"/>
    </source>
</evidence>
<dbReference type="Pfam" id="PF00146">
    <property type="entry name" value="NADHdh"/>
    <property type="match status" value="1"/>
</dbReference>
<feature type="transmembrane region" description="Helical" evidence="14">
    <location>
        <begin position="284"/>
        <end position="306"/>
    </location>
</feature>
<dbReference type="GO" id="GO:0003954">
    <property type="term" value="F:NADH dehydrogenase activity"/>
    <property type="evidence" value="ECO:0007669"/>
    <property type="project" value="TreeGrafter"/>
</dbReference>
<sequence>MSMILNVVSVLLLVIILMMGVAFLTLLERKMLGYVQSRKGPNKVGHSGAFQPFSDAVKLFSKEVFYVFQVNVYIYSLCPVFGILMMLMIWMVYPIVTNIYFMNYSMLFMLVILSVGGYVILMMGWSSNSAYSLLGALRVVAQSVSYEVSFMFIILVIMMLGETYSLGDLWAWQIYIWNLVFIFPVFVLFFISVLVELNRSPVDLAEGESELVSGFNVEYFSGGFALIFMAEYGMIIFFLLFLSILFIGIKGHILIFFWVSIFSSAIIFMRGILPRMRYDLLMSLCWKIILPVSLNYLVLVFVFKVFCMGIF</sequence>
<keyword evidence="9 13" id="KW-0830">Ubiquinone</keyword>
<comment type="catalytic activity">
    <reaction evidence="13">
        <text>a ubiquinone + NADH + 5 H(+)(in) = a ubiquinol + NAD(+) + 4 H(+)(out)</text>
        <dbReference type="Rhea" id="RHEA:29091"/>
        <dbReference type="Rhea" id="RHEA-COMP:9565"/>
        <dbReference type="Rhea" id="RHEA-COMP:9566"/>
        <dbReference type="ChEBI" id="CHEBI:15378"/>
        <dbReference type="ChEBI" id="CHEBI:16389"/>
        <dbReference type="ChEBI" id="CHEBI:17976"/>
        <dbReference type="ChEBI" id="CHEBI:57540"/>
        <dbReference type="ChEBI" id="CHEBI:57945"/>
        <dbReference type="EC" id="7.1.1.2"/>
    </reaction>
</comment>
<dbReference type="EC" id="7.1.1.2" evidence="13"/>
<dbReference type="InterPro" id="IPR018086">
    <property type="entry name" value="NADH_UbQ_OxRdtase_su1_CS"/>
</dbReference>
<feature type="transmembrane region" description="Helical" evidence="14">
    <location>
        <begin position="6"/>
        <end position="27"/>
    </location>
</feature>
<feature type="transmembrane region" description="Helical" evidence="14">
    <location>
        <begin position="224"/>
        <end position="247"/>
    </location>
</feature>
<evidence type="ECO:0000256" key="2">
    <source>
        <dbReference type="ARBA" id="ARBA00004448"/>
    </source>
</evidence>
<accession>V5JEZ5</accession>
<gene>
    <name evidence="15" type="primary">nad1</name>
</gene>
<evidence type="ECO:0000256" key="11">
    <source>
        <dbReference type="ARBA" id="ARBA00023136"/>
    </source>
</evidence>
<evidence type="ECO:0000256" key="8">
    <source>
        <dbReference type="ARBA" id="ARBA00022989"/>
    </source>
</evidence>
<feature type="transmembrane region" description="Helical" evidence="14">
    <location>
        <begin position="72"/>
        <end position="93"/>
    </location>
</feature>
<dbReference type="InterPro" id="IPR001694">
    <property type="entry name" value="NADH_UbQ_OxRdtase_su1/FPO"/>
</dbReference>
<feature type="transmembrane region" description="Helical" evidence="14">
    <location>
        <begin position="172"/>
        <end position="195"/>
    </location>
</feature>
<feature type="transmembrane region" description="Helical" evidence="14">
    <location>
        <begin position="133"/>
        <end position="160"/>
    </location>
</feature>
<dbReference type="GO" id="GO:0005743">
    <property type="term" value="C:mitochondrial inner membrane"/>
    <property type="evidence" value="ECO:0007669"/>
    <property type="project" value="UniProtKB-SubCell"/>
</dbReference>
<evidence type="ECO:0000256" key="13">
    <source>
        <dbReference type="RuleBase" id="RU000473"/>
    </source>
</evidence>
<dbReference type="EMBL" id="KC160533">
    <property type="protein sequence ID" value="AGL61403.1"/>
    <property type="molecule type" value="Genomic_DNA"/>
</dbReference>
<dbReference type="AlphaFoldDB" id="V5JEZ5"/>
<evidence type="ECO:0000313" key="15">
    <source>
        <dbReference type="EMBL" id="AGL61403.1"/>
    </source>
</evidence>
<comment type="similarity">
    <text evidence="3 12">Belongs to the complex I subunit 1 family.</text>
</comment>
<keyword evidence="5" id="KW-0813">Transport</keyword>
<feature type="transmembrane region" description="Helical" evidence="14">
    <location>
        <begin position="253"/>
        <end position="272"/>
    </location>
</feature>
<dbReference type="PROSITE" id="PS00667">
    <property type="entry name" value="COMPLEX1_ND1_1"/>
    <property type="match status" value="1"/>
</dbReference>
<dbReference type="PANTHER" id="PTHR11432:SF3">
    <property type="entry name" value="NADH-UBIQUINONE OXIDOREDUCTASE CHAIN 1"/>
    <property type="match status" value="1"/>
</dbReference>